<comment type="caution">
    <text evidence="2">The sequence shown here is derived from an EMBL/GenBank/DDBJ whole genome shotgun (WGS) entry which is preliminary data.</text>
</comment>
<keyword evidence="3" id="KW-1185">Reference proteome</keyword>
<dbReference type="EMBL" id="VIBQ01001196">
    <property type="protein sequence ID" value="KAC5715501.1"/>
    <property type="molecule type" value="Genomic_DNA"/>
</dbReference>
<protein>
    <submittedName>
        <fullName evidence="2">Uncharacterized protein</fullName>
    </submittedName>
</protein>
<feature type="transmembrane region" description="Helical" evidence="1">
    <location>
        <begin position="7"/>
        <end position="27"/>
    </location>
</feature>
<reference evidence="2 3" key="1">
    <citation type="submission" date="2019-06" db="EMBL/GenBank/DDBJ databases">
        <title>A chromosomal-level reference genome of Carpinus fangiana (Coryloideae, Betulaceae).</title>
        <authorList>
            <person name="Yang X."/>
            <person name="Wang Z."/>
            <person name="Zhang L."/>
            <person name="Hao G."/>
            <person name="Liu J."/>
            <person name="Yang Y."/>
        </authorList>
    </citation>
    <scope>NUCLEOTIDE SEQUENCE [LARGE SCALE GENOMIC DNA]</scope>
    <source>
        <strain evidence="2">Cfa_2016G</strain>
        <tissue evidence="2">Leaf</tissue>
    </source>
</reference>
<dbReference type="AlphaFoldDB" id="A0A5N6L6D7"/>
<gene>
    <name evidence="2" type="ORF">FH972_027238</name>
</gene>
<organism evidence="2 3">
    <name type="scientific">Carpinus fangiana</name>
    <dbReference type="NCBI Taxonomy" id="176857"/>
    <lineage>
        <taxon>Eukaryota</taxon>
        <taxon>Viridiplantae</taxon>
        <taxon>Streptophyta</taxon>
        <taxon>Embryophyta</taxon>
        <taxon>Tracheophyta</taxon>
        <taxon>Spermatophyta</taxon>
        <taxon>Magnoliopsida</taxon>
        <taxon>eudicotyledons</taxon>
        <taxon>Gunneridae</taxon>
        <taxon>Pentapetalae</taxon>
        <taxon>rosids</taxon>
        <taxon>fabids</taxon>
        <taxon>Fagales</taxon>
        <taxon>Betulaceae</taxon>
        <taxon>Carpinus</taxon>
    </lineage>
</organism>
<keyword evidence="1" id="KW-1133">Transmembrane helix</keyword>
<accession>A0A5N6L6D7</accession>
<keyword evidence="1" id="KW-0472">Membrane</keyword>
<evidence type="ECO:0000313" key="3">
    <source>
        <dbReference type="Proteomes" id="UP000327013"/>
    </source>
</evidence>
<keyword evidence="1" id="KW-0812">Transmembrane</keyword>
<name>A0A5N6L6D7_9ROSI</name>
<proteinExistence type="predicted"/>
<evidence type="ECO:0000313" key="2">
    <source>
        <dbReference type="EMBL" id="KAC5715501.1"/>
    </source>
</evidence>
<evidence type="ECO:0000256" key="1">
    <source>
        <dbReference type="SAM" id="Phobius"/>
    </source>
</evidence>
<dbReference type="Proteomes" id="UP000327013">
    <property type="component" value="Unassembled WGS sequence"/>
</dbReference>
<feature type="transmembrane region" description="Helical" evidence="1">
    <location>
        <begin position="39"/>
        <end position="58"/>
    </location>
</feature>
<sequence>MSFLVELRYVVPPLINLTLWVFIMPLAKLWAQDLNFNNNIFVLTCLSLAIFILLIFLFTSVRLPLSVGTLQFRAGDFSAPLTLSF</sequence>
<dbReference type="OrthoDB" id="998202at2759"/>